<dbReference type="Pfam" id="PF02132">
    <property type="entry name" value="RecR_ZnF"/>
    <property type="match status" value="1"/>
</dbReference>
<dbReference type="GO" id="GO:0003677">
    <property type="term" value="F:DNA binding"/>
    <property type="evidence" value="ECO:0007669"/>
    <property type="project" value="UniProtKB-UniRule"/>
</dbReference>
<comment type="caution">
    <text evidence="9">The sequence shown here is derived from an EMBL/GenBank/DDBJ whole genome shotgun (WGS) entry which is preliminary data.</text>
</comment>
<dbReference type="CDD" id="cd01025">
    <property type="entry name" value="TOPRIM_recR"/>
    <property type="match status" value="1"/>
</dbReference>
<proteinExistence type="inferred from homology"/>
<dbReference type="SMART" id="SM00493">
    <property type="entry name" value="TOPRIM"/>
    <property type="match status" value="1"/>
</dbReference>
<keyword evidence="2 7" id="KW-0227">DNA damage</keyword>
<keyword evidence="5 7" id="KW-0233">DNA recombination</keyword>
<dbReference type="GO" id="GO:0006310">
    <property type="term" value="P:DNA recombination"/>
    <property type="evidence" value="ECO:0007669"/>
    <property type="project" value="UniProtKB-UniRule"/>
</dbReference>
<dbReference type="PROSITE" id="PS50880">
    <property type="entry name" value="TOPRIM"/>
    <property type="match status" value="1"/>
</dbReference>
<dbReference type="PANTHER" id="PTHR30446">
    <property type="entry name" value="RECOMBINATION PROTEIN RECR"/>
    <property type="match status" value="1"/>
</dbReference>
<dbReference type="Pfam" id="PF21175">
    <property type="entry name" value="RecR_C"/>
    <property type="match status" value="1"/>
</dbReference>
<dbReference type="InterPro" id="IPR023627">
    <property type="entry name" value="Rcmb_RecR"/>
</dbReference>
<protein>
    <recommendedName>
        <fullName evidence="7">Recombination protein RecR</fullName>
    </recommendedName>
</protein>
<evidence type="ECO:0000256" key="7">
    <source>
        <dbReference type="HAMAP-Rule" id="MF_00017"/>
    </source>
</evidence>
<dbReference type="Gene3D" id="6.10.250.240">
    <property type="match status" value="1"/>
</dbReference>
<comment type="similarity">
    <text evidence="7">Belongs to the RecR family.</text>
</comment>
<keyword evidence="6 7" id="KW-0234">DNA repair</keyword>
<name>A0A4V6NEH4_9BACT</name>
<evidence type="ECO:0000256" key="5">
    <source>
        <dbReference type="ARBA" id="ARBA00023172"/>
    </source>
</evidence>
<evidence type="ECO:0000256" key="4">
    <source>
        <dbReference type="ARBA" id="ARBA00022833"/>
    </source>
</evidence>
<keyword evidence="10" id="KW-1185">Reference proteome</keyword>
<dbReference type="EMBL" id="SMGG01000003">
    <property type="protein sequence ID" value="TCK62191.1"/>
    <property type="molecule type" value="Genomic_DNA"/>
</dbReference>
<dbReference type="InterPro" id="IPR034137">
    <property type="entry name" value="TOPRIM_RecR"/>
</dbReference>
<dbReference type="GO" id="GO:0008270">
    <property type="term" value="F:zinc ion binding"/>
    <property type="evidence" value="ECO:0007669"/>
    <property type="project" value="UniProtKB-KW"/>
</dbReference>
<dbReference type="NCBIfam" id="TIGR00615">
    <property type="entry name" value="recR"/>
    <property type="match status" value="1"/>
</dbReference>
<keyword evidence="1 7" id="KW-0479">Metal-binding</keyword>
<evidence type="ECO:0000256" key="3">
    <source>
        <dbReference type="ARBA" id="ARBA00022771"/>
    </source>
</evidence>
<keyword evidence="4 7" id="KW-0862">Zinc</keyword>
<dbReference type="SUPFAM" id="SSF111304">
    <property type="entry name" value="Recombination protein RecR"/>
    <property type="match status" value="1"/>
</dbReference>
<dbReference type="OrthoDB" id="9802672at2"/>
<organism evidence="9 10">
    <name type="scientific">Seleniivibrio woodruffii</name>
    <dbReference type="NCBI Taxonomy" id="1078050"/>
    <lineage>
        <taxon>Bacteria</taxon>
        <taxon>Pseudomonadati</taxon>
        <taxon>Deferribacterota</taxon>
        <taxon>Deferribacteres</taxon>
        <taxon>Deferribacterales</taxon>
        <taxon>Geovibrionaceae</taxon>
        <taxon>Seleniivibrio</taxon>
    </lineage>
</organism>
<dbReference type="HAMAP" id="MF_00017">
    <property type="entry name" value="RecR"/>
    <property type="match status" value="1"/>
</dbReference>
<evidence type="ECO:0000313" key="9">
    <source>
        <dbReference type="EMBL" id="TCK62191.1"/>
    </source>
</evidence>
<dbReference type="InterPro" id="IPR015967">
    <property type="entry name" value="Rcmb_RecR_Znf"/>
</dbReference>
<sequence>MKNRIFERCVGELSRLPGIGRKTAVRLALHLLKSDAQLVKNLAESMTELKEKTVFCKVCGNLAEEPICHICQDGYRKNGQLCVVEEAKDIFVLENTGFFRGLYHVLGGRISPLDGIGPQDLSIDRLLERIAAEGITEVIIATNPDIEGETTAIYLSKVLKNKGVRVTKIASGVPIGTNLEYTDELTLFKAMEQRTEFHD</sequence>
<dbReference type="RefSeq" id="WP_132872057.1">
    <property type="nucleotide sequence ID" value="NZ_SMGG01000003.1"/>
</dbReference>
<evidence type="ECO:0000256" key="2">
    <source>
        <dbReference type="ARBA" id="ARBA00022763"/>
    </source>
</evidence>
<dbReference type="Pfam" id="PF13662">
    <property type="entry name" value="Toprim_4"/>
    <property type="match status" value="1"/>
</dbReference>
<keyword evidence="3 7" id="KW-0863">Zinc-finger</keyword>
<dbReference type="InterPro" id="IPR006171">
    <property type="entry name" value="TOPRIM_dom"/>
</dbReference>
<dbReference type="PANTHER" id="PTHR30446:SF0">
    <property type="entry name" value="RECOMBINATION PROTEIN RECR"/>
    <property type="match status" value="1"/>
</dbReference>
<dbReference type="AlphaFoldDB" id="A0A4V6NEH4"/>
<evidence type="ECO:0000256" key="6">
    <source>
        <dbReference type="ARBA" id="ARBA00023204"/>
    </source>
</evidence>
<dbReference type="Gene3D" id="3.40.1360.10">
    <property type="match status" value="1"/>
</dbReference>
<feature type="domain" description="Toprim" evidence="8">
    <location>
        <begin position="79"/>
        <end position="174"/>
    </location>
</feature>
<gene>
    <name evidence="7" type="primary">recR</name>
    <name evidence="9" type="ORF">C8D98_0705</name>
</gene>
<dbReference type="Gene3D" id="1.10.8.420">
    <property type="entry name" value="RecR Domain 1"/>
    <property type="match status" value="1"/>
</dbReference>
<dbReference type="GO" id="GO:0006281">
    <property type="term" value="P:DNA repair"/>
    <property type="evidence" value="ECO:0007669"/>
    <property type="project" value="UniProtKB-UniRule"/>
</dbReference>
<accession>A0A4V6NEH4</accession>
<evidence type="ECO:0000313" key="10">
    <source>
        <dbReference type="Proteomes" id="UP000294614"/>
    </source>
</evidence>
<dbReference type="Pfam" id="PF21176">
    <property type="entry name" value="RecR_HhH"/>
    <property type="match status" value="1"/>
</dbReference>
<dbReference type="Proteomes" id="UP000294614">
    <property type="component" value="Unassembled WGS sequence"/>
</dbReference>
<feature type="zinc finger region" description="C4-type" evidence="7">
    <location>
        <begin position="56"/>
        <end position="71"/>
    </location>
</feature>
<evidence type="ECO:0000259" key="8">
    <source>
        <dbReference type="PROSITE" id="PS50880"/>
    </source>
</evidence>
<comment type="function">
    <text evidence="7">May play a role in DNA repair. It seems to be involved in an RecBC-independent recombinational process of DNA repair. It may act with RecF and RecO.</text>
</comment>
<dbReference type="InterPro" id="IPR000093">
    <property type="entry name" value="DNA_Rcmb_RecR"/>
</dbReference>
<evidence type="ECO:0000256" key="1">
    <source>
        <dbReference type="ARBA" id="ARBA00022723"/>
    </source>
</evidence>
<reference evidence="9 10" key="1">
    <citation type="submission" date="2019-03" db="EMBL/GenBank/DDBJ databases">
        <title>Genomic Encyclopedia of Type Strains, Phase IV (KMG-IV): sequencing the most valuable type-strain genomes for metagenomic binning, comparative biology and taxonomic classification.</title>
        <authorList>
            <person name="Goeker M."/>
        </authorList>
    </citation>
    <scope>NUCLEOTIDE SEQUENCE [LARGE SCALE GENOMIC DNA]</scope>
    <source>
        <strain evidence="9 10">DSM 24984</strain>
    </source>
</reference>